<accession>A0A846ZR62</accession>
<dbReference type="RefSeq" id="WP_168609856.1">
    <property type="nucleotide sequence ID" value="NZ_JAAZQD010000006.1"/>
</dbReference>
<dbReference type="Pfam" id="PF13645">
    <property type="entry name" value="YkuD_2"/>
    <property type="match status" value="1"/>
</dbReference>
<organism evidence="1 2">
    <name type="scientific">Oleiagrimonas citrea</name>
    <dbReference type="NCBI Taxonomy" id="1665687"/>
    <lineage>
        <taxon>Bacteria</taxon>
        <taxon>Pseudomonadati</taxon>
        <taxon>Pseudomonadota</taxon>
        <taxon>Gammaproteobacteria</taxon>
        <taxon>Lysobacterales</taxon>
        <taxon>Rhodanobacteraceae</taxon>
        <taxon>Oleiagrimonas</taxon>
    </lineage>
</organism>
<gene>
    <name evidence="1" type="ORF">HF690_13805</name>
</gene>
<comment type="caution">
    <text evidence="1">The sequence shown here is derived from an EMBL/GenBank/DDBJ whole genome shotgun (WGS) entry which is preliminary data.</text>
</comment>
<dbReference type="PANTHER" id="PTHR38477:SF1">
    <property type="entry name" value="MUREIN L,D-TRANSPEPTIDASE CATALYTIC DOMAIN FAMILY PROTEIN"/>
    <property type="match status" value="1"/>
</dbReference>
<keyword evidence="2" id="KW-1185">Reference proteome</keyword>
<dbReference type="AlphaFoldDB" id="A0A846ZR62"/>
<evidence type="ECO:0000313" key="1">
    <source>
        <dbReference type="EMBL" id="NKZ40028.1"/>
    </source>
</evidence>
<name>A0A846ZR62_9GAMM</name>
<protein>
    <submittedName>
        <fullName evidence="1">Murein L,D-transpeptidase catalytic domain family protein</fullName>
    </submittedName>
</protein>
<proteinExistence type="predicted"/>
<dbReference type="PANTHER" id="PTHR38477">
    <property type="entry name" value="HYPOTHETICAL EXPORTED PROTEIN"/>
    <property type="match status" value="1"/>
</dbReference>
<evidence type="ECO:0000313" key="2">
    <source>
        <dbReference type="Proteomes" id="UP000541636"/>
    </source>
</evidence>
<reference evidence="1 2" key="1">
    <citation type="journal article" date="2017" name="Int. J. Syst. Evol. Microbiol.">
        <title>Oleiagrimonas citrea sp. nov., a marine bacterium isolated from tidal flat sediment and emended description of the genus Oleiagrimonas Fang et al. 2015 and Oleiagrimonas soli.</title>
        <authorList>
            <person name="Yang S.H."/>
            <person name="Seo H.S."/>
            <person name="Seong C.N."/>
            <person name="Kwon K.K."/>
        </authorList>
    </citation>
    <scope>NUCLEOTIDE SEQUENCE [LARGE SCALE GENOMIC DNA]</scope>
    <source>
        <strain evidence="1 2">MEBiC09124</strain>
    </source>
</reference>
<dbReference type="EMBL" id="JAAZQD010000006">
    <property type="protein sequence ID" value="NKZ40028.1"/>
    <property type="molecule type" value="Genomic_DNA"/>
</dbReference>
<dbReference type="Proteomes" id="UP000541636">
    <property type="component" value="Unassembled WGS sequence"/>
</dbReference>
<dbReference type="InterPro" id="IPR032676">
    <property type="entry name" value="YkuD_2"/>
</dbReference>
<sequence length="242" mass="26153">MNFPSPRLLWFRLVVLLVFLGTGAFAQASGSGGGSGHALAAALERAAPQANPRVIALATRALACVRKHRTVRTLSVIDYSLPSTTPRLWVFDLSQRSVLFHLLVAHGRNTGGQYAKHFSNREGSLMSSLGTFVTDGTYVGHNGYSLRLKGLDGRFNDQAEKRAIVIHGASYVSRQFAKAQGRLGRSWGCPAVRKSVAKPLIDTIRKQSVVFAYYPDKDWLHDAPTLVDCGDASTGTSSALAP</sequence>